<dbReference type="InterPro" id="IPR006164">
    <property type="entry name" value="DNA_bd_Ku70/Ku80"/>
</dbReference>
<accession>A0ABP6ENP7</accession>
<protein>
    <submittedName>
        <fullName evidence="5">Ku protein</fullName>
    </submittedName>
</protein>
<keyword evidence="6" id="KW-1185">Reference proteome</keyword>
<reference evidence="6" key="1">
    <citation type="journal article" date="2019" name="Int. J. Syst. Evol. Microbiol.">
        <title>The Global Catalogue of Microorganisms (GCM) 10K type strain sequencing project: providing services to taxonomists for standard genome sequencing and annotation.</title>
        <authorList>
            <consortium name="The Broad Institute Genomics Platform"/>
            <consortium name="The Broad Institute Genome Sequencing Center for Infectious Disease"/>
            <person name="Wu L."/>
            <person name="Ma J."/>
        </authorList>
    </citation>
    <scope>NUCLEOTIDE SEQUENCE [LARGE SCALE GENOMIC DNA]</scope>
    <source>
        <strain evidence="6">JCM 16374</strain>
    </source>
</reference>
<evidence type="ECO:0000313" key="6">
    <source>
        <dbReference type="Proteomes" id="UP001500994"/>
    </source>
</evidence>
<dbReference type="InterPro" id="IPR016194">
    <property type="entry name" value="SPOC-like_C_dom_sf"/>
</dbReference>
<evidence type="ECO:0000256" key="3">
    <source>
        <dbReference type="SAM" id="MobiDB-lite"/>
    </source>
</evidence>
<proteinExistence type="predicted"/>
<dbReference type="NCBIfam" id="TIGR02772">
    <property type="entry name" value="Ku_bact"/>
    <property type="match status" value="1"/>
</dbReference>
<dbReference type="Gene3D" id="2.40.290.10">
    <property type="match status" value="1"/>
</dbReference>
<evidence type="ECO:0000313" key="5">
    <source>
        <dbReference type="EMBL" id="GAA2672935.1"/>
    </source>
</evidence>
<feature type="compositionally biased region" description="Low complexity" evidence="3">
    <location>
        <begin position="284"/>
        <end position="304"/>
    </location>
</feature>
<feature type="region of interest" description="Disordered" evidence="3">
    <location>
        <begin position="254"/>
        <end position="388"/>
    </location>
</feature>
<evidence type="ECO:0000256" key="1">
    <source>
        <dbReference type="ARBA" id="ARBA00023125"/>
    </source>
</evidence>
<dbReference type="PANTHER" id="PTHR41251:SF1">
    <property type="entry name" value="NON-HOMOLOGOUS END JOINING PROTEIN KU"/>
    <property type="match status" value="1"/>
</dbReference>
<dbReference type="PANTHER" id="PTHR41251">
    <property type="entry name" value="NON-HOMOLOGOUS END JOINING PROTEIN KU"/>
    <property type="match status" value="1"/>
</dbReference>
<evidence type="ECO:0000259" key="4">
    <source>
        <dbReference type="SMART" id="SM00559"/>
    </source>
</evidence>
<dbReference type="SMART" id="SM00559">
    <property type="entry name" value="Ku78"/>
    <property type="match status" value="1"/>
</dbReference>
<dbReference type="Proteomes" id="UP001500994">
    <property type="component" value="Unassembled WGS sequence"/>
</dbReference>
<feature type="domain" description="Ku" evidence="4">
    <location>
        <begin position="53"/>
        <end position="182"/>
    </location>
</feature>
<dbReference type="EMBL" id="BAAARK010000017">
    <property type="protein sequence ID" value="GAA2672935.1"/>
    <property type="molecule type" value="Genomic_DNA"/>
</dbReference>
<keyword evidence="2" id="KW-0233">DNA recombination</keyword>
<organism evidence="5 6">
    <name type="scientific">Streptomyces lunalinharesii</name>
    <dbReference type="NCBI Taxonomy" id="333384"/>
    <lineage>
        <taxon>Bacteria</taxon>
        <taxon>Bacillati</taxon>
        <taxon>Actinomycetota</taxon>
        <taxon>Actinomycetes</taxon>
        <taxon>Kitasatosporales</taxon>
        <taxon>Streptomycetaceae</taxon>
        <taxon>Streptomyces</taxon>
    </lineage>
</organism>
<feature type="compositionally biased region" description="Low complexity" evidence="3">
    <location>
        <begin position="368"/>
        <end position="382"/>
    </location>
</feature>
<dbReference type="RefSeq" id="WP_344579689.1">
    <property type="nucleotide sequence ID" value="NZ_BAAARK010000017.1"/>
</dbReference>
<sequence length="388" mass="40172">MRPTAKFSLSFGLVTIPVAAYNATDPTAAVSFVRIHTADGGRVRNQPVCSLEGTEVSPDEIGRGYRTDDGAVVPLTDDDLDALPLPTAKTLTILAFVAGGDIDPLQMGKGYYLGVDGPAAAKPYALLRDAMERHRRVGLGKIALHGRETLAMIRPVGDVLVMQVLLWPHQIRPMTGVLPEGEVKVAANEVRAAETLMDSFGELSEDDVHDHYREALEEIVAAKLAHREPAFETGEERPAGQVVDLMAALQDSVRAAQRTRGEADAADGTGDTGDTDGTAGSGRGSRSAGGPTTRTASRKTATTRKSAERPPAKRTAAGTAKGGAATKKTAAAKRTGTQGTGTKDAGTKGRATKGTGATGTGKGAEQSAGAARRTAAAKQTAGRGRKAG</sequence>
<gene>
    <name evidence="5" type="ORF">GCM10009864_49400</name>
</gene>
<name>A0ABP6ENP7_9ACTN</name>
<comment type="caution">
    <text evidence="5">The sequence shown here is derived from an EMBL/GenBank/DDBJ whole genome shotgun (WGS) entry which is preliminary data.</text>
</comment>
<keyword evidence="1" id="KW-0238">DNA-binding</keyword>
<dbReference type="InterPro" id="IPR009187">
    <property type="entry name" value="Prok_Ku"/>
</dbReference>
<feature type="compositionally biased region" description="Low complexity" evidence="3">
    <location>
        <begin position="313"/>
        <end position="355"/>
    </location>
</feature>
<dbReference type="Pfam" id="PF02735">
    <property type="entry name" value="Ku"/>
    <property type="match status" value="1"/>
</dbReference>
<dbReference type="SUPFAM" id="SSF100939">
    <property type="entry name" value="SPOC domain-like"/>
    <property type="match status" value="1"/>
</dbReference>
<evidence type="ECO:0000256" key="2">
    <source>
        <dbReference type="ARBA" id="ARBA00023172"/>
    </source>
</evidence>